<evidence type="ECO:0000313" key="2">
    <source>
        <dbReference type="EMBL" id="CUO64918.1"/>
    </source>
</evidence>
<keyword evidence="1" id="KW-0472">Membrane</keyword>
<reference evidence="2 3" key="1">
    <citation type="submission" date="2015-09" db="EMBL/GenBank/DDBJ databases">
        <authorList>
            <consortium name="Pathogen Informatics"/>
        </authorList>
    </citation>
    <scope>NUCLEOTIDE SEQUENCE [LARGE SCALE GENOMIC DNA]</scope>
    <source>
        <strain evidence="2 3">2789STDY5834861</strain>
    </source>
</reference>
<accession>A0A174GUY8</accession>
<dbReference type="AlphaFoldDB" id="A0A174GUY8"/>
<sequence length="160" mass="17993">MNKNRTSFLSVGIPSMCTIFSVLCLVILALLTLNTSEQDLQTSRIALEQTTAYYTACSAASSKYQELTAYAQQALTDCQKQQTYNTLMSSVTQQYPDARWDSKTQILSFTVDFAEKQAIYVEINIPYSSDLIPEILTWKTISTAAWNPDTRQPVYKGDSK</sequence>
<dbReference type="EMBL" id="CYZP01000048">
    <property type="protein sequence ID" value="CUO64918.1"/>
    <property type="molecule type" value="Genomic_DNA"/>
</dbReference>
<protein>
    <submittedName>
        <fullName evidence="2">Uncharacterized protein</fullName>
    </submittedName>
</protein>
<keyword evidence="1" id="KW-1133">Transmembrane helix</keyword>
<evidence type="ECO:0000313" key="3">
    <source>
        <dbReference type="Proteomes" id="UP000095645"/>
    </source>
</evidence>
<feature type="transmembrane region" description="Helical" evidence="1">
    <location>
        <begin position="12"/>
        <end position="33"/>
    </location>
</feature>
<keyword evidence="1" id="KW-0812">Transmembrane</keyword>
<dbReference type="Proteomes" id="UP000095645">
    <property type="component" value="Unassembled WGS sequence"/>
</dbReference>
<organism evidence="2 3">
    <name type="scientific">Blautia obeum</name>
    <dbReference type="NCBI Taxonomy" id="40520"/>
    <lineage>
        <taxon>Bacteria</taxon>
        <taxon>Bacillati</taxon>
        <taxon>Bacillota</taxon>
        <taxon>Clostridia</taxon>
        <taxon>Lachnospirales</taxon>
        <taxon>Lachnospiraceae</taxon>
        <taxon>Blautia</taxon>
    </lineage>
</organism>
<evidence type="ECO:0000256" key="1">
    <source>
        <dbReference type="SAM" id="Phobius"/>
    </source>
</evidence>
<name>A0A174GUY8_9FIRM</name>
<gene>
    <name evidence="2" type="ORF">ERS852476_03521</name>
</gene>
<dbReference type="RefSeq" id="WP_055058884.1">
    <property type="nucleotide sequence ID" value="NZ_CYZP01000048.1"/>
</dbReference>
<proteinExistence type="predicted"/>